<accession>A0ABQ5ALF8</accession>
<dbReference type="EMBL" id="BQNB010012350">
    <property type="protein sequence ID" value="GJT02452.1"/>
    <property type="molecule type" value="Genomic_DNA"/>
</dbReference>
<evidence type="ECO:0000259" key="3">
    <source>
        <dbReference type="Pfam" id="PF03732"/>
    </source>
</evidence>
<evidence type="ECO:0000256" key="2">
    <source>
        <dbReference type="SAM" id="MobiDB-lite"/>
    </source>
</evidence>
<name>A0ABQ5ALF8_9ASTR</name>
<organism evidence="4 5">
    <name type="scientific">Tanacetum coccineum</name>
    <dbReference type="NCBI Taxonomy" id="301880"/>
    <lineage>
        <taxon>Eukaryota</taxon>
        <taxon>Viridiplantae</taxon>
        <taxon>Streptophyta</taxon>
        <taxon>Embryophyta</taxon>
        <taxon>Tracheophyta</taxon>
        <taxon>Spermatophyta</taxon>
        <taxon>Magnoliopsida</taxon>
        <taxon>eudicotyledons</taxon>
        <taxon>Gunneridae</taxon>
        <taxon>Pentapetalae</taxon>
        <taxon>asterids</taxon>
        <taxon>campanulids</taxon>
        <taxon>Asterales</taxon>
        <taxon>Asteraceae</taxon>
        <taxon>Asteroideae</taxon>
        <taxon>Anthemideae</taxon>
        <taxon>Anthemidinae</taxon>
        <taxon>Tanacetum</taxon>
    </lineage>
</organism>
<feature type="coiled-coil region" evidence="1">
    <location>
        <begin position="1"/>
        <end position="28"/>
    </location>
</feature>
<dbReference type="Proteomes" id="UP001151760">
    <property type="component" value="Unassembled WGS sequence"/>
</dbReference>
<comment type="caution">
    <text evidence="4">The sequence shown here is derived from an EMBL/GenBank/DDBJ whole genome shotgun (WGS) entry which is preliminary data.</text>
</comment>
<feature type="compositionally biased region" description="Low complexity" evidence="2">
    <location>
        <begin position="44"/>
        <end position="57"/>
    </location>
</feature>
<reference evidence="4" key="2">
    <citation type="submission" date="2022-01" db="EMBL/GenBank/DDBJ databases">
        <authorList>
            <person name="Yamashiro T."/>
            <person name="Shiraishi A."/>
            <person name="Satake H."/>
            <person name="Nakayama K."/>
        </authorList>
    </citation>
    <scope>NUCLEOTIDE SEQUENCE</scope>
</reference>
<feature type="region of interest" description="Disordered" evidence="2">
    <location>
        <begin position="40"/>
        <end position="63"/>
    </location>
</feature>
<keyword evidence="1" id="KW-0175">Coiled coil</keyword>
<evidence type="ECO:0000256" key="1">
    <source>
        <dbReference type="SAM" id="Coils"/>
    </source>
</evidence>
<protein>
    <submittedName>
        <fullName evidence="4">Gypsy/ty3 retroelement polyprotein</fullName>
    </submittedName>
</protein>
<dbReference type="Pfam" id="PF03732">
    <property type="entry name" value="Retrotrans_gag"/>
    <property type="match status" value="1"/>
</dbReference>
<sequence>MESLQESIDDVRNVIANLNGQVNDHTSQFRVFQTKLTRVRNKEGTSNGSNSGSNSLGRQGGNQVVQHERMSKIEFPKFNGDDVKGRIFRCRHFFRINNVQEEMKVELATMHVNDRALVWHQQFVRRYGERCTWELYENEVLKRFGAVFEDHMVELKNLKQTGIVRSYQD</sequence>
<keyword evidence="5" id="KW-1185">Reference proteome</keyword>
<evidence type="ECO:0000313" key="4">
    <source>
        <dbReference type="EMBL" id="GJT02452.1"/>
    </source>
</evidence>
<gene>
    <name evidence="4" type="ORF">Tco_0823621</name>
</gene>
<dbReference type="InterPro" id="IPR005162">
    <property type="entry name" value="Retrotrans_gag_dom"/>
</dbReference>
<evidence type="ECO:0000313" key="5">
    <source>
        <dbReference type="Proteomes" id="UP001151760"/>
    </source>
</evidence>
<proteinExistence type="predicted"/>
<feature type="domain" description="Retrotransposon gag" evidence="3">
    <location>
        <begin position="107"/>
        <end position="167"/>
    </location>
</feature>
<reference evidence="4" key="1">
    <citation type="journal article" date="2022" name="Int. J. Mol. Sci.">
        <title>Draft Genome of Tanacetum Coccineum: Genomic Comparison of Closely Related Tanacetum-Family Plants.</title>
        <authorList>
            <person name="Yamashiro T."/>
            <person name="Shiraishi A."/>
            <person name="Nakayama K."/>
            <person name="Satake H."/>
        </authorList>
    </citation>
    <scope>NUCLEOTIDE SEQUENCE</scope>
</reference>